<reference evidence="8 9" key="1">
    <citation type="submission" date="2022-12" db="EMBL/GenBank/DDBJ databases">
        <title>Genome Sequence of Deinococcus aquaticus Type Strain PB314.</title>
        <authorList>
            <person name="Albert C."/>
            <person name="Hill J."/>
            <person name="Boren L."/>
            <person name="Scholz-Ng S."/>
            <person name="Fatema N."/>
            <person name="Grosso R."/>
            <person name="Soboslay E."/>
            <person name="Tuohy J."/>
        </authorList>
    </citation>
    <scope>NUCLEOTIDE SEQUENCE [LARGE SCALE GENOMIC DNA]</scope>
    <source>
        <strain evidence="8 9">PB-314</strain>
        <plasmid evidence="8 9">pDATS01</plasmid>
    </source>
</reference>
<accession>A0ABY7V583</accession>
<proteinExistence type="inferred from homology"/>
<keyword evidence="8" id="KW-0614">Plasmid</keyword>
<organism evidence="8 9">
    <name type="scientific">Deinococcus aquaticus</name>
    <dbReference type="NCBI Taxonomy" id="328692"/>
    <lineage>
        <taxon>Bacteria</taxon>
        <taxon>Thermotogati</taxon>
        <taxon>Deinococcota</taxon>
        <taxon>Deinococci</taxon>
        <taxon>Deinococcales</taxon>
        <taxon>Deinococcaceae</taxon>
        <taxon>Deinococcus</taxon>
    </lineage>
</organism>
<evidence type="ECO:0000256" key="4">
    <source>
        <dbReference type="ARBA" id="ARBA00022692"/>
    </source>
</evidence>
<gene>
    <name evidence="8" type="ORF">M8445_15095</name>
</gene>
<evidence type="ECO:0000313" key="9">
    <source>
        <dbReference type="Proteomes" id="UP001217044"/>
    </source>
</evidence>
<evidence type="ECO:0000256" key="3">
    <source>
        <dbReference type="ARBA" id="ARBA00022475"/>
    </source>
</evidence>
<sequence length="429" mass="44582">MRLLSPQVLRNAAALYGVHVVTYALPLLTTPYLARTLGPAAWGALAVAQAFALLVSLLIEFGFDLSGTREAARRQGDPAALGALLSGVTLAKLLLTAAAALLTLAAQQWIPAFHGRPLLLWVAFAWAAAQALNVMWFFQGIEDLTRVSTLDIGLKVAGTALVFLTVRGPDDAWLVPAVQGGAALASAAACLLLAARRAPLAWPGRHAVTGALRLGASMFVFRAASSVYASSAAFLLGLFVAPQLVGYYAGADRIARAFQGLLSPLHRALFPRYARMAHVPLPEARAALASGLRLMLGAGLLLSLCAVVGAPLLVQVLLGPAFTESVPLLRVLGLLPAVIAVNMVLGLFWLLPRGLDRTFNLTILGAAALNAALVVWLVPRGGPLAMAGAVVVTELAVMAALTAAYASTRRASARTAASDTPADPLGRPV</sequence>
<comment type="similarity">
    <text evidence="2">Belongs to the polysaccharide synthase family.</text>
</comment>
<dbReference type="RefSeq" id="WP_273991121.1">
    <property type="nucleotide sequence ID" value="NZ_BAABQT010000008.1"/>
</dbReference>
<dbReference type="InterPro" id="IPR002797">
    <property type="entry name" value="Polysacc_synth"/>
</dbReference>
<dbReference type="InterPro" id="IPR050833">
    <property type="entry name" value="Poly_Biosynth_Transport"/>
</dbReference>
<dbReference type="Pfam" id="PF01943">
    <property type="entry name" value="Polysacc_synt"/>
    <property type="match status" value="1"/>
</dbReference>
<evidence type="ECO:0000313" key="8">
    <source>
        <dbReference type="EMBL" id="WDA60342.1"/>
    </source>
</evidence>
<keyword evidence="4 7" id="KW-0812">Transmembrane</keyword>
<keyword evidence="6 7" id="KW-0472">Membrane</keyword>
<feature type="transmembrane region" description="Helical" evidence="7">
    <location>
        <begin position="358"/>
        <end position="378"/>
    </location>
</feature>
<feature type="transmembrane region" description="Helical" evidence="7">
    <location>
        <begin position="118"/>
        <end position="138"/>
    </location>
</feature>
<feature type="transmembrane region" description="Helical" evidence="7">
    <location>
        <begin position="384"/>
        <end position="406"/>
    </location>
</feature>
<feature type="transmembrane region" description="Helical" evidence="7">
    <location>
        <begin position="330"/>
        <end position="351"/>
    </location>
</feature>
<keyword evidence="9" id="KW-1185">Reference proteome</keyword>
<name>A0ABY7V583_9DEIO</name>
<dbReference type="Proteomes" id="UP001217044">
    <property type="component" value="Plasmid pDATS01"/>
</dbReference>
<feature type="transmembrane region" description="Helical" evidence="7">
    <location>
        <begin position="173"/>
        <end position="195"/>
    </location>
</feature>
<dbReference type="EMBL" id="CP115166">
    <property type="protein sequence ID" value="WDA60342.1"/>
    <property type="molecule type" value="Genomic_DNA"/>
</dbReference>
<evidence type="ECO:0000256" key="6">
    <source>
        <dbReference type="ARBA" id="ARBA00023136"/>
    </source>
</evidence>
<feature type="transmembrane region" description="Helical" evidence="7">
    <location>
        <begin position="80"/>
        <end position="106"/>
    </location>
</feature>
<feature type="transmembrane region" description="Helical" evidence="7">
    <location>
        <begin position="231"/>
        <end position="249"/>
    </location>
</feature>
<feature type="transmembrane region" description="Helical" evidence="7">
    <location>
        <begin position="12"/>
        <end position="34"/>
    </location>
</feature>
<feature type="transmembrane region" description="Helical" evidence="7">
    <location>
        <begin position="294"/>
        <end position="318"/>
    </location>
</feature>
<keyword evidence="3" id="KW-1003">Cell membrane</keyword>
<comment type="subcellular location">
    <subcellularLocation>
        <location evidence="1">Cell membrane</location>
        <topology evidence="1">Multi-pass membrane protein</topology>
    </subcellularLocation>
</comment>
<feature type="transmembrane region" description="Helical" evidence="7">
    <location>
        <begin position="40"/>
        <end position="59"/>
    </location>
</feature>
<feature type="transmembrane region" description="Helical" evidence="7">
    <location>
        <begin position="150"/>
        <end position="167"/>
    </location>
</feature>
<protein>
    <submittedName>
        <fullName evidence="8">Oligosaccharide flippase family protein</fullName>
    </submittedName>
</protein>
<dbReference type="PANTHER" id="PTHR30250:SF10">
    <property type="entry name" value="LIPOPOLYSACCHARIDE BIOSYNTHESIS PROTEIN WZXC"/>
    <property type="match status" value="1"/>
</dbReference>
<evidence type="ECO:0000256" key="2">
    <source>
        <dbReference type="ARBA" id="ARBA00007430"/>
    </source>
</evidence>
<dbReference type="PANTHER" id="PTHR30250">
    <property type="entry name" value="PST FAMILY PREDICTED COLANIC ACID TRANSPORTER"/>
    <property type="match status" value="1"/>
</dbReference>
<evidence type="ECO:0000256" key="5">
    <source>
        <dbReference type="ARBA" id="ARBA00022989"/>
    </source>
</evidence>
<evidence type="ECO:0000256" key="7">
    <source>
        <dbReference type="SAM" id="Phobius"/>
    </source>
</evidence>
<evidence type="ECO:0000256" key="1">
    <source>
        <dbReference type="ARBA" id="ARBA00004651"/>
    </source>
</evidence>
<keyword evidence="5 7" id="KW-1133">Transmembrane helix</keyword>
<geneLocation type="plasmid" evidence="8 9">
    <name>pDATS01</name>
</geneLocation>